<dbReference type="AlphaFoldDB" id="A0A3L6PU49"/>
<evidence type="ECO:0000313" key="3">
    <source>
        <dbReference type="Proteomes" id="UP000275267"/>
    </source>
</evidence>
<sequence>MEALVADDAAGEAADWAAAAKRAADGASVDGVVADGDAIGGRSKLRTRSPEKGERLEIERTWRKMNSNAAERMLDSWRRGGENQYLREIRG</sequence>
<reference evidence="3" key="1">
    <citation type="journal article" date="2019" name="Nat. Commun.">
        <title>The genome of broomcorn millet.</title>
        <authorList>
            <person name="Zou C."/>
            <person name="Miki D."/>
            <person name="Li D."/>
            <person name="Tang Q."/>
            <person name="Xiao L."/>
            <person name="Rajput S."/>
            <person name="Deng P."/>
            <person name="Jia W."/>
            <person name="Huang R."/>
            <person name="Zhang M."/>
            <person name="Sun Y."/>
            <person name="Hu J."/>
            <person name="Fu X."/>
            <person name="Schnable P.S."/>
            <person name="Li F."/>
            <person name="Zhang H."/>
            <person name="Feng B."/>
            <person name="Zhu X."/>
            <person name="Liu R."/>
            <person name="Schnable J.C."/>
            <person name="Zhu J.-K."/>
            <person name="Zhang H."/>
        </authorList>
    </citation>
    <scope>NUCLEOTIDE SEQUENCE [LARGE SCALE GENOMIC DNA]</scope>
</reference>
<comment type="caution">
    <text evidence="2">The sequence shown here is derived from an EMBL/GenBank/DDBJ whole genome shotgun (WGS) entry which is preliminary data.</text>
</comment>
<feature type="region of interest" description="Disordered" evidence="1">
    <location>
        <begin position="33"/>
        <end position="52"/>
    </location>
</feature>
<evidence type="ECO:0000313" key="2">
    <source>
        <dbReference type="EMBL" id="RLM65222.1"/>
    </source>
</evidence>
<accession>A0A3L6PU49</accession>
<dbReference type="Proteomes" id="UP000275267">
    <property type="component" value="Unassembled WGS sequence"/>
</dbReference>
<evidence type="ECO:0000256" key="1">
    <source>
        <dbReference type="SAM" id="MobiDB-lite"/>
    </source>
</evidence>
<protein>
    <submittedName>
        <fullName evidence="2">Uncharacterized protein</fullName>
    </submittedName>
</protein>
<proteinExistence type="predicted"/>
<keyword evidence="3" id="KW-1185">Reference proteome</keyword>
<organism evidence="2 3">
    <name type="scientific">Panicum miliaceum</name>
    <name type="common">Proso millet</name>
    <name type="synonym">Broomcorn millet</name>
    <dbReference type="NCBI Taxonomy" id="4540"/>
    <lineage>
        <taxon>Eukaryota</taxon>
        <taxon>Viridiplantae</taxon>
        <taxon>Streptophyta</taxon>
        <taxon>Embryophyta</taxon>
        <taxon>Tracheophyta</taxon>
        <taxon>Spermatophyta</taxon>
        <taxon>Magnoliopsida</taxon>
        <taxon>Liliopsida</taxon>
        <taxon>Poales</taxon>
        <taxon>Poaceae</taxon>
        <taxon>PACMAD clade</taxon>
        <taxon>Panicoideae</taxon>
        <taxon>Panicodae</taxon>
        <taxon>Paniceae</taxon>
        <taxon>Panicinae</taxon>
        <taxon>Panicum</taxon>
        <taxon>Panicum sect. Panicum</taxon>
    </lineage>
</organism>
<dbReference type="EMBL" id="PQIB02000015">
    <property type="protein sequence ID" value="RLM65222.1"/>
    <property type="molecule type" value="Genomic_DNA"/>
</dbReference>
<name>A0A3L6PU49_PANMI</name>
<gene>
    <name evidence="2" type="ORF">C2845_PM16G02740</name>
</gene>